<evidence type="ECO:0000313" key="2">
    <source>
        <dbReference type="Proteomes" id="UP000243723"/>
    </source>
</evidence>
<sequence length="262" mass="30401">MACSIPPEKLKRPSKRTTFADRMRYYEEHPDEWDAEQKKIEDILEESEGFLEREYPTLVRDDRNTIKPRTPYWIWEHQHVKIIADGWCATLLDHPELNPTPEEMAEWENVPHERSLLDTANVHTQVFADPVIPGLYWGGKTFLLCKWGRDVVRGGDEEPFEGWLVDVVAALPRNIVRRGDDAEPLPASYMDKLGALPRDICRRGDGPDPFPAVTQDRLDIERRKENVREGEGSDGMPFVRHFERMERGKKVGVTEVHMAEFI</sequence>
<dbReference type="AlphaFoldDB" id="A0A2P7ZQE3"/>
<accession>A0A2P7ZQE3</accession>
<keyword evidence="2" id="KW-1185">Reference proteome</keyword>
<name>A0A2P7ZQE3_9PEZI</name>
<organism evidence="1 2">
    <name type="scientific">Elsinoe australis</name>
    <dbReference type="NCBI Taxonomy" id="40998"/>
    <lineage>
        <taxon>Eukaryota</taxon>
        <taxon>Fungi</taxon>
        <taxon>Dikarya</taxon>
        <taxon>Ascomycota</taxon>
        <taxon>Pezizomycotina</taxon>
        <taxon>Dothideomycetes</taxon>
        <taxon>Dothideomycetidae</taxon>
        <taxon>Myriangiales</taxon>
        <taxon>Elsinoaceae</taxon>
        <taxon>Elsinoe</taxon>
    </lineage>
</organism>
<comment type="caution">
    <text evidence="1">The sequence shown here is derived from an EMBL/GenBank/DDBJ whole genome shotgun (WGS) entry which is preliminary data.</text>
</comment>
<evidence type="ECO:0000313" key="1">
    <source>
        <dbReference type="EMBL" id="PSK50432.1"/>
    </source>
</evidence>
<dbReference type="Proteomes" id="UP000243723">
    <property type="component" value="Unassembled WGS sequence"/>
</dbReference>
<keyword evidence="1" id="KW-0560">Oxidoreductase</keyword>
<dbReference type="GO" id="GO:0004497">
    <property type="term" value="F:monooxygenase activity"/>
    <property type="evidence" value="ECO:0007669"/>
    <property type="project" value="UniProtKB-KW"/>
</dbReference>
<keyword evidence="1" id="KW-0503">Monooxygenase</keyword>
<reference evidence="1 2" key="1">
    <citation type="submission" date="2017-05" db="EMBL/GenBank/DDBJ databases">
        <title>Draft genome sequence of Elsinoe australis.</title>
        <authorList>
            <person name="Cheng Q."/>
        </authorList>
    </citation>
    <scope>NUCLEOTIDE SEQUENCE [LARGE SCALE GENOMIC DNA]</scope>
    <source>
        <strain evidence="1 2">NL1</strain>
    </source>
</reference>
<gene>
    <name evidence="1" type="ORF">B9Z65_376</name>
</gene>
<dbReference type="EMBL" id="NHZQ01000138">
    <property type="protein sequence ID" value="PSK50432.1"/>
    <property type="molecule type" value="Genomic_DNA"/>
</dbReference>
<proteinExistence type="predicted"/>
<protein>
    <submittedName>
        <fullName evidence="1">Dimethylaniline monooxygenase</fullName>
    </submittedName>
</protein>